<proteinExistence type="predicted"/>
<evidence type="ECO:0000256" key="1">
    <source>
        <dbReference type="ARBA" id="ARBA00022578"/>
    </source>
</evidence>
<accession>A0ABS6V815</accession>
<evidence type="ECO:0000256" key="3">
    <source>
        <dbReference type="ARBA" id="ARBA00023172"/>
    </source>
</evidence>
<keyword evidence="1" id="KW-0815">Transposition</keyword>
<dbReference type="RefSeq" id="WP_218633585.1">
    <property type="nucleotide sequence ID" value="NZ_JAHVAH010000001.1"/>
</dbReference>
<comment type="caution">
    <text evidence="5">The sequence shown here is derived from an EMBL/GenBank/DDBJ whole genome shotgun (WGS) entry which is preliminary data.</text>
</comment>
<evidence type="ECO:0000313" key="6">
    <source>
        <dbReference type="Proteomes" id="UP000698028"/>
    </source>
</evidence>
<dbReference type="InterPro" id="IPR047930">
    <property type="entry name" value="Transpos_IS6"/>
</dbReference>
<reference evidence="5 6" key="1">
    <citation type="submission" date="2021-07" db="EMBL/GenBank/DDBJ databases">
        <title>The draft genome sequence of Sphingomicrobium sp. B8.</title>
        <authorList>
            <person name="Mu L."/>
        </authorList>
    </citation>
    <scope>NUCLEOTIDE SEQUENCE [LARGE SCALE GENOMIC DNA]</scope>
    <source>
        <strain evidence="5 6">B8</strain>
    </source>
</reference>
<dbReference type="PANTHER" id="PTHR35528">
    <property type="entry name" value="BLL1675 PROTEIN"/>
    <property type="match status" value="1"/>
</dbReference>
<name>A0ABS6V815_9SPHN</name>
<dbReference type="Proteomes" id="UP000698028">
    <property type="component" value="Unassembled WGS sequence"/>
</dbReference>
<dbReference type="PANTHER" id="PTHR35528:SF3">
    <property type="entry name" value="BLL1675 PROTEIN"/>
    <property type="match status" value="1"/>
</dbReference>
<dbReference type="InterPro" id="IPR032874">
    <property type="entry name" value="DDE_dom"/>
</dbReference>
<keyword evidence="6" id="KW-1185">Reference proteome</keyword>
<sequence>MSRKSRAKPPSPFRCFNSSPEIIRLAVMMYVKYPLSLRNVEDLLFERGIDIAHETVRYWWNRFGPMFAGDIRRQRVSRMRGFRQWKWHLDEMVVKVNGKRRYLWRAVDHEGEILESYVTVERDKKAALRFMRKALKRHGKAERIVTDGLRSYSAAMQEMGNAGRQEVGRHLNNRVENSHLPFRRRERAMQRFRQMKSLQKFASVHANVHNHFNTERHLIDRTTYKQRRSAALAEWRQLMG</sequence>
<organism evidence="5 6">
    <name type="scientific">Sphingomicrobium clamense</name>
    <dbReference type="NCBI Taxonomy" id="2851013"/>
    <lineage>
        <taxon>Bacteria</taxon>
        <taxon>Pseudomonadati</taxon>
        <taxon>Pseudomonadota</taxon>
        <taxon>Alphaproteobacteria</taxon>
        <taxon>Sphingomonadales</taxon>
        <taxon>Sphingomonadaceae</taxon>
        <taxon>Sphingomicrobium</taxon>
    </lineage>
</organism>
<protein>
    <submittedName>
        <fullName evidence="5">IS6 family transposase</fullName>
    </submittedName>
</protein>
<dbReference type="EMBL" id="JAHVAH010000001">
    <property type="protein sequence ID" value="MBW0145696.1"/>
    <property type="molecule type" value="Genomic_DNA"/>
</dbReference>
<dbReference type="Pfam" id="PF13610">
    <property type="entry name" value="DDE_Tnp_IS240"/>
    <property type="match status" value="1"/>
</dbReference>
<feature type="domain" description="DDE" evidence="4">
    <location>
        <begin position="85"/>
        <end position="214"/>
    </location>
</feature>
<keyword evidence="2" id="KW-0238">DNA-binding</keyword>
<dbReference type="NCBIfam" id="NF033587">
    <property type="entry name" value="transpos_IS6"/>
    <property type="match status" value="1"/>
</dbReference>
<evidence type="ECO:0000313" key="5">
    <source>
        <dbReference type="EMBL" id="MBW0145696.1"/>
    </source>
</evidence>
<keyword evidence="3" id="KW-0233">DNA recombination</keyword>
<dbReference type="InterPro" id="IPR052183">
    <property type="entry name" value="IS_Transposase"/>
</dbReference>
<evidence type="ECO:0000256" key="2">
    <source>
        <dbReference type="ARBA" id="ARBA00023125"/>
    </source>
</evidence>
<evidence type="ECO:0000259" key="4">
    <source>
        <dbReference type="Pfam" id="PF13610"/>
    </source>
</evidence>
<gene>
    <name evidence="5" type="ORF">KTQ36_10380</name>
</gene>